<dbReference type="AlphaFoldDB" id="A0A238JQX2"/>
<evidence type="ECO:0000313" key="3">
    <source>
        <dbReference type="Proteomes" id="UP000202922"/>
    </source>
</evidence>
<evidence type="ECO:0000313" key="2">
    <source>
        <dbReference type="EMBL" id="SMX32594.1"/>
    </source>
</evidence>
<gene>
    <name evidence="2" type="ORF">COL8621_00855</name>
</gene>
<evidence type="ECO:0008006" key="4">
    <source>
        <dbReference type="Google" id="ProtNLM"/>
    </source>
</evidence>
<feature type="signal peptide" evidence="1">
    <location>
        <begin position="1"/>
        <end position="27"/>
    </location>
</feature>
<dbReference type="Pfam" id="PF11162">
    <property type="entry name" value="DUF2946"/>
    <property type="match status" value="1"/>
</dbReference>
<name>A0A238JQX2_9RHOB</name>
<keyword evidence="1" id="KW-0732">Signal</keyword>
<dbReference type="Proteomes" id="UP000202922">
    <property type="component" value="Unassembled WGS sequence"/>
</dbReference>
<evidence type="ECO:0000256" key="1">
    <source>
        <dbReference type="SAM" id="SignalP"/>
    </source>
</evidence>
<keyword evidence="3" id="KW-1185">Reference proteome</keyword>
<sequence>MTMAVRALIFAMLFAALLLPKASAVLAAMIPGAFQTIVICTGAGLQTITLGPDGAPIETTDQAPENCTLFKASLTPALPDQFWQALAHASGIQLPRSLPTQPEKDFARRRLARAPPFQTV</sequence>
<reference evidence="3" key="1">
    <citation type="submission" date="2017-05" db="EMBL/GenBank/DDBJ databases">
        <authorList>
            <person name="Rodrigo-Torres L."/>
            <person name="Arahal R. D."/>
            <person name="Lucena T."/>
        </authorList>
    </citation>
    <scope>NUCLEOTIDE SEQUENCE [LARGE SCALE GENOMIC DNA]</scope>
    <source>
        <strain evidence="3">CECT 8621</strain>
    </source>
</reference>
<dbReference type="InterPro" id="IPR021333">
    <property type="entry name" value="DUF2946"/>
</dbReference>
<proteinExistence type="predicted"/>
<feature type="chain" id="PRO_5013394117" description="DUF2946 domain-containing protein" evidence="1">
    <location>
        <begin position="28"/>
        <end position="120"/>
    </location>
</feature>
<accession>A0A238JQX2</accession>
<protein>
    <recommendedName>
        <fullName evidence="4">DUF2946 domain-containing protein</fullName>
    </recommendedName>
</protein>
<dbReference type="EMBL" id="FXYE01000001">
    <property type="protein sequence ID" value="SMX32594.1"/>
    <property type="molecule type" value="Genomic_DNA"/>
</dbReference>
<organism evidence="2 3">
    <name type="scientific">Actibacterium lipolyticum</name>
    <dbReference type="NCBI Taxonomy" id="1524263"/>
    <lineage>
        <taxon>Bacteria</taxon>
        <taxon>Pseudomonadati</taxon>
        <taxon>Pseudomonadota</taxon>
        <taxon>Alphaproteobacteria</taxon>
        <taxon>Rhodobacterales</taxon>
        <taxon>Roseobacteraceae</taxon>
        <taxon>Actibacterium</taxon>
    </lineage>
</organism>